<comment type="caution">
    <text evidence="1">The sequence shown here is derived from an EMBL/GenBank/DDBJ whole genome shotgun (WGS) entry which is preliminary data.</text>
</comment>
<keyword evidence="2" id="KW-1185">Reference proteome</keyword>
<proteinExistence type="predicted"/>
<sequence length="196" mass="21110">MPESAAEARPPHGAAASVPTEADLAHAVYRAARAAVADLFREYPGHTFYYCVLVTPGEAYGPALSAWSTEALAEAAHRTGADPDALRWSYADSPFCCYGERYLAPVRELFDARPQVFELPEEDGDSEYELRLRAMETAVARLDRDGLFGSGAQRAAVLVNVEVVPGDSGNTARATRLNPPAALSRWLAEAAEPADE</sequence>
<evidence type="ECO:0000313" key="1">
    <source>
        <dbReference type="EMBL" id="MFC7329925.1"/>
    </source>
</evidence>
<name>A0ABW2KL75_9ACTN</name>
<protein>
    <submittedName>
        <fullName evidence="1">DUF4303 domain-containing protein</fullName>
    </submittedName>
</protein>
<dbReference type="Pfam" id="PF14136">
    <property type="entry name" value="DUF4303"/>
    <property type="match status" value="1"/>
</dbReference>
<dbReference type="Proteomes" id="UP001596540">
    <property type="component" value="Unassembled WGS sequence"/>
</dbReference>
<dbReference type="InterPro" id="IPR025409">
    <property type="entry name" value="DUF4303"/>
</dbReference>
<accession>A0ABW2KL75</accession>
<dbReference type="EMBL" id="JBHTBH010000009">
    <property type="protein sequence ID" value="MFC7329925.1"/>
    <property type="molecule type" value="Genomic_DNA"/>
</dbReference>
<evidence type="ECO:0000313" key="2">
    <source>
        <dbReference type="Proteomes" id="UP001596540"/>
    </source>
</evidence>
<organism evidence="1 2">
    <name type="scientific">Marinactinospora rubrisoli</name>
    <dbReference type="NCBI Taxonomy" id="2715399"/>
    <lineage>
        <taxon>Bacteria</taxon>
        <taxon>Bacillati</taxon>
        <taxon>Actinomycetota</taxon>
        <taxon>Actinomycetes</taxon>
        <taxon>Streptosporangiales</taxon>
        <taxon>Nocardiopsidaceae</taxon>
        <taxon>Marinactinospora</taxon>
    </lineage>
</organism>
<dbReference type="RefSeq" id="WP_379872569.1">
    <property type="nucleotide sequence ID" value="NZ_JBHTBH010000009.1"/>
</dbReference>
<gene>
    <name evidence="1" type="ORF">ACFQRF_19510</name>
</gene>
<reference evidence="2" key="1">
    <citation type="journal article" date="2019" name="Int. J. Syst. Evol. Microbiol.">
        <title>The Global Catalogue of Microorganisms (GCM) 10K type strain sequencing project: providing services to taxonomists for standard genome sequencing and annotation.</title>
        <authorList>
            <consortium name="The Broad Institute Genomics Platform"/>
            <consortium name="The Broad Institute Genome Sequencing Center for Infectious Disease"/>
            <person name="Wu L."/>
            <person name="Ma J."/>
        </authorList>
    </citation>
    <scope>NUCLEOTIDE SEQUENCE [LARGE SCALE GENOMIC DNA]</scope>
    <source>
        <strain evidence="2">CGMCC 4.7382</strain>
    </source>
</reference>